<proteinExistence type="predicted"/>
<name>A0A8H7S170_9FUNG</name>
<dbReference type="Pfam" id="PF06985">
    <property type="entry name" value="HET"/>
    <property type="match status" value="1"/>
</dbReference>
<dbReference type="Proteomes" id="UP000646827">
    <property type="component" value="Unassembled WGS sequence"/>
</dbReference>
<evidence type="ECO:0000259" key="1">
    <source>
        <dbReference type="Pfam" id="PF06985"/>
    </source>
</evidence>
<dbReference type="PANTHER" id="PTHR24148">
    <property type="entry name" value="ANKYRIN REPEAT DOMAIN-CONTAINING PROTEIN 39 HOMOLOG-RELATED"/>
    <property type="match status" value="1"/>
</dbReference>
<sequence>MYINYYRNQKSIDHENKTNFRLSLTGGEYRPTRLVRVSDWTIVPGSEALYGYHTLSYCWEQSGKIVQRDDGEYDCIDEGDHCVVDGYNITENEDTGIKRYLMRSIAPDRKTTSSKRATFEELIQQICKDFQVDYLWYDKVCIDQSNKEEKSREIKQMHKIYKNAQYTLALIPELCITKNEDFKCEHSYYGNAARVTALKQISNSRWSKRSWTLEEVMMSKRILFVGTDTNLFQHSLHTNTTPTTFVGTDTNVFQHGLRTNTTPTTFVGTDTNVFQHGLRTNTTPTTFVGTDTNLFQHSLHTNTFPTTFVGTDTNVFQHGLRTNTTPTTFVRTDTNLFQRSLRTNTIPTTYDDFSGTLLDFGGRPGVKGTINQALHHAHFRTSTKPHDMVFALINTFSHLCDEIEINYSTDIHTTFNNFYRHIALKDLSILCFGCNWSENKSELKQTTMGNYGLPSWTGIRGLHSTEPTNTATHIGLSYRIDDSMQMRITTKHWWKIPVGGYFTYKKERKNMDDYHTRIYNARSKGLKLNVEYENKDTILTEWNIEISMSTGCWMTHYHEREGTPFTQTRPLSLTEDCEECIILPILFTSYQPVYNRAKGHDNGIFNIRRYLQAYLLPVFRKSPDRVGRYKAIGMYFLGREPIRRDTKTVGWNHSVGRDDIDPNQSPQEILNILFENNCHSVSEEFIIE</sequence>
<evidence type="ECO:0000313" key="2">
    <source>
        <dbReference type="EMBL" id="KAG2220997.1"/>
    </source>
</evidence>
<reference evidence="2 3" key="1">
    <citation type="submission" date="2020-12" db="EMBL/GenBank/DDBJ databases">
        <title>Metabolic potential, ecology and presence of endohyphal bacteria is reflected in genomic diversity of Mucoromycotina.</title>
        <authorList>
            <person name="Muszewska A."/>
            <person name="Okrasinska A."/>
            <person name="Steczkiewicz K."/>
            <person name="Drgas O."/>
            <person name="Orlowska M."/>
            <person name="Perlinska-Lenart U."/>
            <person name="Aleksandrzak-Piekarczyk T."/>
            <person name="Szatraj K."/>
            <person name="Zielenkiewicz U."/>
            <person name="Pilsyk S."/>
            <person name="Malc E."/>
            <person name="Mieczkowski P."/>
            <person name="Kruszewska J.S."/>
            <person name="Biernat P."/>
            <person name="Pawlowska J."/>
        </authorList>
    </citation>
    <scope>NUCLEOTIDE SEQUENCE [LARGE SCALE GENOMIC DNA]</scope>
    <source>
        <strain evidence="2 3">CBS 142.35</strain>
    </source>
</reference>
<dbReference type="EMBL" id="JAEPRB010000122">
    <property type="protein sequence ID" value="KAG2220997.1"/>
    <property type="molecule type" value="Genomic_DNA"/>
</dbReference>
<accession>A0A8H7S170</accession>
<dbReference type="InterPro" id="IPR010730">
    <property type="entry name" value="HET"/>
</dbReference>
<evidence type="ECO:0000313" key="3">
    <source>
        <dbReference type="Proteomes" id="UP000646827"/>
    </source>
</evidence>
<dbReference type="OrthoDB" id="20872at2759"/>
<organism evidence="2 3">
    <name type="scientific">Circinella minor</name>
    <dbReference type="NCBI Taxonomy" id="1195481"/>
    <lineage>
        <taxon>Eukaryota</taxon>
        <taxon>Fungi</taxon>
        <taxon>Fungi incertae sedis</taxon>
        <taxon>Mucoromycota</taxon>
        <taxon>Mucoromycotina</taxon>
        <taxon>Mucoromycetes</taxon>
        <taxon>Mucorales</taxon>
        <taxon>Lichtheimiaceae</taxon>
        <taxon>Circinella</taxon>
    </lineage>
</organism>
<feature type="domain" description="Heterokaryon incompatibility" evidence="1">
    <location>
        <begin position="52"/>
        <end position="215"/>
    </location>
</feature>
<dbReference type="PANTHER" id="PTHR24148:SF64">
    <property type="entry name" value="HETEROKARYON INCOMPATIBILITY DOMAIN-CONTAINING PROTEIN"/>
    <property type="match status" value="1"/>
</dbReference>
<dbReference type="AlphaFoldDB" id="A0A8H7S170"/>
<comment type="caution">
    <text evidence="2">The sequence shown here is derived from an EMBL/GenBank/DDBJ whole genome shotgun (WGS) entry which is preliminary data.</text>
</comment>
<dbReference type="InterPro" id="IPR052895">
    <property type="entry name" value="HetReg/Transcr_Mod"/>
</dbReference>
<gene>
    <name evidence="2" type="ORF">INT45_004616</name>
</gene>
<keyword evidence="3" id="KW-1185">Reference proteome</keyword>
<protein>
    <recommendedName>
        <fullName evidence="1">Heterokaryon incompatibility domain-containing protein</fullName>
    </recommendedName>
</protein>